<evidence type="ECO:0000259" key="2">
    <source>
        <dbReference type="Pfam" id="PF03629"/>
    </source>
</evidence>
<dbReference type="InterPro" id="IPR005181">
    <property type="entry name" value="SASA"/>
</dbReference>
<protein>
    <recommendedName>
        <fullName evidence="2">Sialate O-acetylesterase domain-containing protein</fullName>
    </recommendedName>
</protein>
<sequence>MSEKCKQIFILSGQSNMAGRGGIITETHHHHRYKHWDGVVPPECRPCPSILRLTAHLYWEEAREPLHADIDTRKACGVGPGMAFANAVREHLDGTLGLVPCAVGGTSIKEWARGEELYENMVKRAKAAVAEGGEIKAVLWYQGESDTSTAEDAAAYQGRMEKLISDIRDDLKLPLLPIIQVALASGDEKYIEKIRAVQLGMKVPNVVCVDAKGLKLNSDNLHLTTESQIQLGLMLANAYLCHFQPPALAPEKSLPCSDSKGLDE</sequence>
<reference evidence="3" key="2">
    <citation type="submission" date="2020-07" db="EMBL/GenBank/DDBJ databases">
        <authorList>
            <person name="Vera ALvarez R."/>
            <person name="Arias-Moreno D.M."/>
            <person name="Jimenez-Jacinto V."/>
            <person name="Jimenez-Bremont J.F."/>
            <person name="Swaminathan K."/>
            <person name="Moose S.P."/>
            <person name="Guerrero-Gonzalez M.L."/>
            <person name="Marino-Ramirez L."/>
            <person name="Landsman D."/>
            <person name="Rodriguez-Kessler M."/>
            <person name="Delgado-Sanchez P."/>
        </authorList>
    </citation>
    <scope>NUCLEOTIDE SEQUENCE</scope>
    <source>
        <tissue evidence="3">Cladode</tissue>
    </source>
</reference>
<proteinExistence type="predicted"/>
<dbReference type="InterPro" id="IPR052940">
    <property type="entry name" value="Carb_Esterase_6"/>
</dbReference>
<dbReference type="Pfam" id="PF03629">
    <property type="entry name" value="SASA"/>
    <property type="match status" value="1"/>
</dbReference>
<dbReference type="PANTHER" id="PTHR31988">
    <property type="entry name" value="ESTERASE, PUTATIVE (DUF303)-RELATED"/>
    <property type="match status" value="1"/>
</dbReference>
<dbReference type="EMBL" id="GISG01021883">
    <property type="protein sequence ID" value="MBA4618726.1"/>
    <property type="molecule type" value="Transcribed_RNA"/>
</dbReference>
<dbReference type="Gene3D" id="3.40.50.1110">
    <property type="entry name" value="SGNH hydrolase"/>
    <property type="match status" value="1"/>
</dbReference>
<name>A0A7C9CJY6_OPUST</name>
<dbReference type="EMBL" id="GISG01021884">
    <property type="protein sequence ID" value="MBA4618727.1"/>
    <property type="molecule type" value="Transcribed_RNA"/>
</dbReference>
<reference evidence="3" key="1">
    <citation type="journal article" date="2013" name="J. Plant Res.">
        <title>Effect of fungi and light on seed germination of three Opuntia species from semiarid lands of central Mexico.</title>
        <authorList>
            <person name="Delgado-Sanchez P."/>
            <person name="Jimenez-Bremont J.F."/>
            <person name="Guerrero-Gonzalez Mde L."/>
            <person name="Flores J."/>
        </authorList>
    </citation>
    <scope>NUCLEOTIDE SEQUENCE</scope>
    <source>
        <tissue evidence="3">Cladode</tissue>
    </source>
</reference>
<dbReference type="SUPFAM" id="SSF52266">
    <property type="entry name" value="SGNH hydrolase"/>
    <property type="match status" value="1"/>
</dbReference>
<accession>A0A7C9CJY6</accession>
<dbReference type="InterPro" id="IPR036514">
    <property type="entry name" value="SGNH_hydro_sf"/>
</dbReference>
<evidence type="ECO:0000256" key="1">
    <source>
        <dbReference type="ARBA" id="ARBA00022801"/>
    </source>
</evidence>
<dbReference type="AlphaFoldDB" id="A0A7C9CJY6"/>
<dbReference type="PANTHER" id="PTHR31988:SF19">
    <property type="entry name" value="9-O-ACETYL-N-ACETYLNEURAMINIC ACID DEACETYLASE-RELATED"/>
    <property type="match status" value="1"/>
</dbReference>
<evidence type="ECO:0000313" key="3">
    <source>
        <dbReference type="EMBL" id="MBA4618727.1"/>
    </source>
</evidence>
<feature type="domain" description="Sialate O-acetylesterase" evidence="2">
    <location>
        <begin position="6"/>
        <end position="240"/>
    </location>
</feature>
<organism evidence="3">
    <name type="scientific">Opuntia streptacantha</name>
    <name type="common">Prickly pear cactus</name>
    <name type="synonym">Opuntia cardona</name>
    <dbReference type="NCBI Taxonomy" id="393608"/>
    <lineage>
        <taxon>Eukaryota</taxon>
        <taxon>Viridiplantae</taxon>
        <taxon>Streptophyta</taxon>
        <taxon>Embryophyta</taxon>
        <taxon>Tracheophyta</taxon>
        <taxon>Spermatophyta</taxon>
        <taxon>Magnoliopsida</taxon>
        <taxon>eudicotyledons</taxon>
        <taxon>Gunneridae</taxon>
        <taxon>Pentapetalae</taxon>
        <taxon>Caryophyllales</taxon>
        <taxon>Cactineae</taxon>
        <taxon>Cactaceae</taxon>
        <taxon>Opuntioideae</taxon>
        <taxon>Opuntia</taxon>
    </lineage>
</organism>
<keyword evidence="1" id="KW-0378">Hydrolase</keyword>
<dbReference type="GO" id="GO:0016787">
    <property type="term" value="F:hydrolase activity"/>
    <property type="evidence" value="ECO:0007669"/>
    <property type="project" value="UniProtKB-KW"/>
</dbReference>